<evidence type="ECO:0000313" key="8">
    <source>
        <dbReference type="Proteomes" id="UP000002730"/>
    </source>
</evidence>
<keyword evidence="2" id="KW-0378">Hydrolase</keyword>
<dbReference type="RefSeq" id="WP_013291756.1">
    <property type="nucleotide sequence ID" value="NC_014393.1"/>
</dbReference>
<keyword evidence="8" id="KW-1185">Reference proteome</keyword>
<dbReference type="Gene3D" id="3.40.50.300">
    <property type="entry name" value="P-loop containing nucleotide triphosphate hydrolases"/>
    <property type="match status" value="2"/>
</dbReference>
<dbReference type="InterPro" id="IPR011545">
    <property type="entry name" value="DEAD/DEAH_box_helicase_dom"/>
</dbReference>
<dbReference type="EMBL" id="CP002160">
    <property type="protein sequence ID" value="ADL52134.1"/>
    <property type="molecule type" value="Genomic_DNA"/>
</dbReference>
<reference evidence="7 8" key="1">
    <citation type="submission" date="2010-08" db="EMBL/GenBank/DDBJ databases">
        <title>Complete sequence of Clostridium cellulovorans 743B.</title>
        <authorList>
            <consortium name="US DOE Joint Genome Institute"/>
            <person name="Lucas S."/>
            <person name="Copeland A."/>
            <person name="Lapidus A."/>
            <person name="Cheng J.-F."/>
            <person name="Bruce D."/>
            <person name="Goodwin L."/>
            <person name="Pitluck S."/>
            <person name="Chertkov O."/>
            <person name="Detter J.C."/>
            <person name="Han C."/>
            <person name="Tapia R."/>
            <person name="Land M."/>
            <person name="Hauser L."/>
            <person name="Chang Y.-J."/>
            <person name="Jeffries C."/>
            <person name="Kyrpides N."/>
            <person name="Ivanova N."/>
            <person name="Mikhailova N."/>
            <person name="Hemme C.L."/>
            <person name="Woyke T."/>
        </authorList>
    </citation>
    <scope>NUCLEOTIDE SEQUENCE [LARGE SCALE GENOMIC DNA]</scope>
    <source>
        <strain evidence="8">ATCC 35296 / DSM 3052 / OCM 3 / 743B</strain>
    </source>
</reference>
<keyword evidence="1" id="KW-0547">Nucleotide-binding</keyword>
<organism evidence="7 8">
    <name type="scientific">Clostridium cellulovorans (strain ATCC 35296 / DSM 3052 / OCM 3 / 743B)</name>
    <dbReference type="NCBI Taxonomy" id="573061"/>
    <lineage>
        <taxon>Bacteria</taxon>
        <taxon>Bacillati</taxon>
        <taxon>Bacillota</taxon>
        <taxon>Clostridia</taxon>
        <taxon>Eubacteriales</taxon>
        <taxon>Clostridiaceae</taxon>
        <taxon>Clostridium</taxon>
    </lineage>
</organism>
<dbReference type="PROSITE" id="PS51192">
    <property type="entry name" value="HELICASE_ATP_BIND_1"/>
    <property type="match status" value="1"/>
</dbReference>
<evidence type="ECO:0000313" key="7">
    <source>
        <dbReference type="EMBL" id="ADL52134.1"/>
    </source>
</evidence>
<gene>
    <name evidence="7" type="ordered locus">Clocel_2421</name>
</gene>
<evidence type="ECO:0000256" key="2">
    <source>
        <dbReference type="ARBA" id="ARBA00022801"/>
    </source>
</evidence>
<dbReference type="AlphaFoldDB" id="D9SPZ8"/>
<sequence length="833" mass="96599">MIINREYLKLIDELIIKYIEIEIKKDFLEEYDKNKVNIKELAFLAEKALILADSRSLANKERALKIATLIAKQTVYNSQLNLISSIILGRIKNFKSQELLDKKLENSLSNKISPFDMLKEIIYKNNNTVKIANNKFLLNDFQLDFYDLVMHKNIVSVSAPTSIGKSFIVKRTLIDLLLKGANTCVYIVPSRALITEVINDLRKEISRMKLDIQFNLSSSSDISNLDKEKKTILILTQERFYQLCNNNELIVDILIVDEAQNVINGTRGILLEYSIKYAKRLWDNLKIVFLSPLIDNPEKFNERFSKDNTNGFLNIKQPTVRQNIIKLYKDTRGYKVVANKKVIKEKVKINRSGSIPSNIANVVLNFNNGENSIIYCNKTSLAVEVCEKLYDSGLYEDLDNEDLEDFADFIEYSISKKYLLSKYIRKGIVYHYGNLPPFIRGGIEELAASGCFKVIACTSTLLQGVNLPAQNIYIYNPCKDDIELTNLEFWNLVGRAGRMGYDFCGNIILIQNDYWTDIDKYDNKCTTVEFLSDTYKSIENLTQMIESSEDINNIGYSDEIDDYIISSTIIDRINGQDLVSNIECKDSLLYENLELMVDQIIKNFSPPKELLTRLVGIKYSNIELLWNYFKENDNIINELLIPHPFSVDKDTFMSIYMKAIRNINEFLMDEKLFNEYDAIKLPLMSYSWIMEDKLRNILMHKISKNGLQNSLPDKDISKIIEREVKYLNNNIRFKLVKGFYAYGEILKSYLKQVGKDELLENIINIPMYLEIGACRKPTIELISIGMNREFAVEITDKYKVRENSIIKDLKRIDLQRIKNNYLRKKLSDFIKTI</sequence>
<feature type="domain" description="Helicase ATP-binding" evidence="5">
    <location>
        <begin position="146"/>
        <end position="312"/>
    </location>
</feature>
<dbReference type="GO" id="GO:0016787">
    <property type="term" value="F:hydrolase activity"/>
    <property type="evidence" value="ECO:0007669"/>
    <property type="project" value="UniProtKB-KW"/>
</dbReference>
<evidence type="ECO:0000259" key="5">
    <source>
        <dbReference type="PROSITE" id="PS51192"/>
    </source>
</evidence>
<evidence type="ECO:0000256" key="4">
    <source>
        <dbReference type="ARBA" id="ARBA00022840"/>
    </source>
</evidence>
<feature type="domain" description="Helicase C-terminal" evidence="6">
    <location>
        <begin position="358"/>
        <end position="549"/>
    </location>
</feature>
<dbReference type="PANTHER" id="PTHR47961:SF6">
    <property type="entry name" value="DNA-DIRECTED DNA POLYMERASE"/>
    <property type="match status" value="1"/>
</dbReference>
<keyword evidence="3 7" id="KW-0347">Helicase</keyword>
<dbReference type="InterPro" id="IPR001650">
    <property type="entry name" value="Helicase_C-like"/>
</dbReference>
<dbReference type="SMART" id="SM00490">
    <property type="entry name" value="HELICc"/>
    <property type="match status" value="1"/>
</dbReference>
<dbReference type="SMART" id="SM00487">
    <property type="entry name" value="DEXDc"/>
    <property type="match status" value="1"/>
</dbReference>
<protein>
    <submittedName>
        <fullName evidence="7">DEAD/DEAH box helicase domain protein</fullName>
    </submittedName>
</protein>
<proteinExistence type="predicted"/>
<dbReference type="InterPro" id="IPR027417">
    <property type="entry name" value="P-loop_NTPase"/>
</dbReference>
<evidence type="ECO:0000256" key="3">
    <source>
        <dbReference type="ARBA" id="ARBA00022806"/>
    </source>
</evidence>
<dbReference type="GO" id="GO:0005524">
    <property type="term" value="F:ATP binding"/>
    <property type="evidence" value="ECO:0007669"/>
    <property type="project" value="UniProtKB-KW"/>
</dbReference>
<dbReference type="GO" id="GO:0004386">
    <property type="term" value="F:helicase activity"/>
    <property type="evidence" value="ECO:0007669"/>
    <property type="project" value="UniProtKB-KW"/>
</dbReference>
<dbReference type="eggNOG" id="COG1204">
    <property type="taxonomic scope" value="Bacteria"/>
</dbReference>
<dbReference type="PANTHER" id="PTHR47961">
    <property type="entry name" value="DNA POLYMERASE THETA, PUTATIVE (AFU_ORTHOLOGUE AFUA_1G05260)-RELATED"/>
    <property type="match status" value="1"/>
</dbReference>
<dbReference type="Pfam" id="PF00270">
    <property type="entry name" value="DEAD"/>
    <property type="match status" value="1"/>
</dbReference>
<evidence type="ECO:0000259" key="6">
    <source>
        <dbReference type="PROSITE" id="PS51194"/>
    </source>
</evidence>
<accession>D9SPZ8</accession>
<keyword evidence="4" id="KW-0067">ATP-binding</keyword>
<dbReference type="PROSITE" id="PS51194">
    <property type="entry name" value="HELICASE_CTER"/>
    <property type="match status" value="1"/>
</dbReference>
<dbReference type="SUPFAM" id="SSF52540">
    <property type="entry name" value="P-loop containing nucleoside triphosphate hydrolases"/>
    <property type="match status" value="1"/>
</dbReference>
<dbReference type="InterPro" id="IPR014001">
    <property type="entry name" value="Helicase_ATP-bd"/>
</dbReference>
<evidence type="ECO:0000256" key="1">
    <source>
        <dbReference type="ARBA" id="ARBA00022741"/>
    </source>
</evidence>
<dbReference type="GO" id="GO:0003676">
    <property type="term" value="F:nucleic acid binding"/>
    <property type="evidence" value="ECO:0007669"/>
    <property type="project" value="InterPro"/>
</dbReference>
<name>D9SPZ8_CLOC7</name>
<dbReference type="InterPro" id="IPR050474">
    <property type="entry name" value="Hel308_SKI2-like"/>
</dbReference>
<dbReference type="Proteomes" id="UP000002730">
    <property type="component" value="Chromosome"/>
</dbReference>
<dbReference type="CDD" id="cd17921">
    <property type="entry name" value="DEXHc_Ski2"/>
    <property type="match status" value="1"/>
</dbReference>
<dbReference type="KEGG" id="ccb:Clocel_2421"/>
<dbReference type="HOGENOM" id="CLU_016339_0_0_9"/>
<dbReference type="STRING" id="573061.Clocel_2421"/>